<reference evidence="2 3" key="1">
    <citation type="journal article" date="2021" name="BMC Genomics">
        <title>Datura genome reveals duplications of psychoactive alkaloid biosynthetic genes and high mutation rate following tissue culture.</title>
        <authorList>
            <person name="Rajewski A."/>
            <person name="Carter-House D."/>
            <person name="Stajich J."/>
            <person name="Litt A."/>
        </authorList>
    </citation>
    <scope>NUCLEOTIDE SEQUENCE [LARGE SCALE GENOMIC DNA]</scope>
    <source>
        <strain evidence="2">AR-01</strain>
    </source>
</reference>
<evidence type="ECO:0000313" key="3">
    <source>
        <dbReference type="Proteomes" id="UP000823775"/>
    </source>
</evidence>
<keyword evidence="3" id="KW-1185">Reference proteome</keyword>
<evidence type="ECO:0000313" key="2">
    <source>
        <dbReference type="EMBL" id="MCD9637549.1"/>
    </source>
</evidence>
<organism evidence="2 3">
    <name type="scientific">Datura stramonium</name>
    <name type="common">Jimsonweed</name>
    <name type="synonym">Common thornapple</name>
    <dbReference type="NCBI Taxonomy" id="4076"/>
    <lineage>
        <taxon>Eukaryota</taxon>
        <taxon>Viridiplantae</taxon>
        <taxon>Streptophyta</taxon>
        <taxon>Embryophyta</taxon>
        <taxon>Tracheophyta</taxon>
        <taxon>Spermatophyta</taxon>
        <taxon>Magnoliopsida</taxon>
        <taxon>eudicotyledons</taxon>
        <taxon>Gunneridae</taxon>
        <taxon>Pentapetalae</taxon>
        <taxon>asterids</taxon>
        <taxon>lamiids</taxon>
        <taxon>Solanales</taxon>
        <taxon>Solanaceae</taxon>
        <taxon>Solanoideae</taxon>
        <taxon>Datureae</taxon>
        <taxon>Datura</taxon>
    </lineage>
</organism>
<dbReference type="EMBL" id="JACEIK010002506">
    <property type="protein sequence ID" value="MCD9637549.1"/>
    <property type="molecule type" value="Genomic_DNA"/>
</dbReference>
<feature type="compositionally biased region" description="Polar residues" evidence="1">
    <location>
        <begin position="26"/>
        <end position="38"/>
    </location>
</feature>
<name>A0ABS8USY9_DATST</name>
<feature type="region of interest" description="Disordered" evidence="1">
    <location>
        <begin position="1"/>
        <end position="38"/>
    </location>
</feature>
<accession>A0ABS8USY9</accession>
<proteinExistence type="predicted"/>
<sequence length="141" mass="16404">MVPKFSKIKGMNSSSHGTKRSRMGQEAQNKDASMTQQPPRRYRLCWVMEQEEQQIDKEVVNFGPRYDPKGLDVTKTKVRMNGVAEEQLQQVNMDYPLSEHSRALCRIGPGFRSPLMMMMLLMRSTLRLTLIWSLMVMMEMT</sequence>
<evidence type="ECO:0000256" key="1">
    <source>
        <dbReference type="SAM" id="MobiDB-lite"/>
    </source>
</evidence>
<comment type="caution">
    <text evidence="2">The sequence shown here is derived from an EMBL/GenBank/DDBJ whole genome shotgun (WGS) entry which is preliminary data.</text>
</comment>
<protein>
    <submittedName>
        <fullName evidence="2">Uncharacterized protein</fullName>
    </submittedName>
</protein>
<dbReference type="Proteomes" id="UP000823775">
    <property type="component" value="Unassembled WGS sequence"/>
</dbReference>
<gene>
    <name evidence="2" type="ORF">HAX54_020884</name>
</gene>